<feature type="binding site" evidence="11">
    <location>
        <position position="297"/>
    </location>
    <ligand>
        <name>FMN</name>
        <dbReference type="ChEBI" id="CHEBI:58210"/>
    </ligand>
</feature>
<comment type="function">
    <text evidence="1 11">Catalyzes the conversion of dihydroorotate to orotate with quinone as electron acceptor.</text>
</comment>
<dbReference type="Pfam" id="PF01180">
    <property type="entry name" value="DHO_dh"/>
    <property type="match status" value="1"/>
</dbReference>
<accession>A0AAU6W4V6</accession>
<dbReference type="GO" id="GO:0005886">
    <property type="term" value="C:plasma membrane"/>
    <property type="evidence" value="ECO:0007669"/>
    <property type="project" value="UniProtKB-SubCell"/>
</dbReference>
<keyword evidence="11" id="KW-1003">Cell membrane</keyword>
<evidence type="ECO:0000256" key="4">
    <source>
        <dbReference type="ARBA" id="ARBA00005359"/>
    </source>
</evidence>
<dbReference type="GO" id="GO:0106430">
    <property type="term" value="F:dihydroorotate dehydrogenase (quinone) activity"/>
    <property type="evidence" value="ECO:0007669"/>
    <property type="project" value="UniProtKB-EC"/>
</dbReference>
<evidence type="ECO:0000256" key="1">
    <source>
        <dbReference type="ARBA" id="ARBA00003125"/>
    </source>
</evidence>
<feature type="binding site" evidence="11">
    <location>
        <position position="172"/>
    </location>
    <ligand>
        <name>FMN</name>
        <dbReference type="ChEBI" id="CHEBI:58210"/>
    </ligand>
</feature>
<evidence type="ECO:0000313" key="13">
    <source>
        <dbReference type="EMBL" id="XAJ80674.1"/>
    </source>
</evidence>
<feature type="active site" description="Nucleophile" evidence="11">
    <location>
        <position position="175"/>
    </location>
</feature>
<dbReference type="AlphaFoldDB" id="A0AAU6W4V6"/>
<comment type="similarity">
    <text evidence="4 11">Belongs to the dihydroorotate dehydrogenase family. Type 2 subfamily.</text>
</comment>
<feature type="binding site" evidence="11">
    <location>
        <position position="172"/>
    </location>
    <ligand>
        <name>substrate</name>
    </ligand>
</feature>
<feature type="binding site" evidence="11">
    <location>
        <position position="177"/>
    </location>
    <ligand>
        <name>substrate</name>
    </ligand>
</feature>
<comment type="catalytic activity">
    <reaction evidence="10 11">
        <text>(S)-dihydroorotate + a quinone = orotate + a quinol</text>
        <dbReference type="Rhea" id="RHEA:30187"/>
        <dbReference type="ChEBI" id="CHEBI:24646"/>
        <dbReference type="ChEBI" id="CHEBI:30839"/>
        <dbReference type="ChEBI" id="CHEBI:30864"/>
        <dbReference type="ChEBI" id="CHEBI:132124"/>
        <dbReference type="EC" id="1.3.5.2"/>
    </reaction>
</comment>
<feature type="binding site" evidence="11">
    <location>
        <position position="268"/>
    </location>
    <ligand>
        <name>FMN</name>
        <dbReference type="ChEBI" id="CHEBI:58210"/>
    </ligand>
</feature>
<dbReference type="SUPFAM" id="SSF51395">
    <property type="entry name" value="FMN-linked oxidoreductases"/>
    <property type="match status" value="1"/>
</dbReference>
<reference evidence="13" key="1">
    <citation type="submission" date="2024-06" db="EMBL/GenBank/DDBJ databases">
        <title>Unveiling Genomic Reduction in Obligate Endosymbionts Buchnera of Aphids: Insights from Phylogenomic Comparative Analysis with Novel Genome Data and Co-obligate Endosymbionts.</title>
        <authorList>
            <person name="Lu C."/>
            <person name="Zou T."/>
            <person name="Liu Q."/>
            <person name="Huang X."/>
        </authorList>
    </citation>
    <scope>NUCLEOTIDE SEQUENCE</scope>
    <source>
        <strain evidence="13">Aphau13</strain>
    </source>
</reference>
<feature type="binding site" evidence="11">
    <location>
        <begin position="246"/>
        <end position="247"/>
    </location>
    <ligand>
        <name>substrate</name>
    </ligand>
</feature>
<comment type="subunit">
    <text evidence="11">Monomer.</text>
</comment>
<dbReference type="RefSeq" id="WP_348769342.1">
    <property type="nucleotide sequence ID" value="NZ_CP135018.1"/>
</dbReference>
<dbReference type="NCBIfam" id="NF003644">
    <property type="entry name" value="PRK05286.1-1"/>
    <property type="match status" value="1"/>
</dbReference>
<comment type="subcellular location">
    <subcellularLocation>
        <location evidence="11">Cell membrane</location>
        <topology evidence="11">Peripheral membrane protein</topology>
    </subcellularLocation>
    <subcellularLocation>
        <location evidence="2">Membrane</location>
    </subcellularLocation>
</comment>
<comment type="pathway">
    <text evidence="3 11">Pyrimidine metabolism; UMP biosynthesis via de novo pathway; orotate from (S)-dihydroorotate (quinone route): step 1/1.</text>
</comment>
<keyword evidence="9 11" id="KW-0472">Membrane</keyword>
<dbReference type="CDD" id="cd04738">
    <property type="entry name" value="DHOD_2_like"/>
    <property type="match status" value="1"/>
</dbReference>
<evidence type="ECO:0000256" key="9">
    <source>
        <dbReference type="ARBA" id="ARBA00023136"/>
    </source>
</evidence>
<dbReference type="InterPro" id="IPR050074">
    <property type="entry name" value="DHO_dehydrogenase"/>
</dbReference>
<dbReference type="InterPro" id="IPR012135">
    <property type="entry name" value="Dihydroorotate_DH_1_2"/>
</dbReference>
<dbReference type="HAMAP" id="MF_00225">
    <property type="entry name" value="DHO_dh_type2"/>
    <property type="match status" value="1"/>
</dbReference>
<dbReference type="NCBIfam" id="NF003652">
    <property type="entry name" value="PRK05286.2-5"/>
    <property type="match status" value="1"/>
</dbReference>
<feature type="binding site" evidence="11">
    <location>
        <position position="245"/>
    </location>
    <ligand>
        <name>FMN</name>
        <dbReference type="ChEBI" id="CHEBI:58210"/>
    </ligand>
</feature>
<gene>
    <name evidence="11 13" type="primary">pyrD</name>
    <name evidence="13" type="ORF">RJT31_01830</name>
</gene>
<feature type="binding site" evidence="11">
    <location>
        <position position="66"/>
    </location>
    <ligand>
        <name>substrate</name>
    </ligand>
</feature>
<feature type="binding site" evidence="11">
    <location>
        <begin position="62"/>
        <end position="66"/>
    </location>
    <ligand>
        <name>FMN</name>
        <dbReference type="ChEBI" id="CHEBI:58210"/>
    </ligand>
</feature>
<dbReference type="InterPro" id="IPR013785">
    <property type="entry name" value="Aldolase_TIM"/>
</dbReference>
<comment type="cofactor">
    <cofactor evidence="11">
        <name>FMN</name>
        <dbReference type="ChEBI" id="CHEBI:58210"/>
    </cofactor>
    <text evidence="11">Binds 1 FMN per subunit.</text>
</comment>
<evidence type="ECO:0000259" key="12">
    <source>
        <dbReference type="Pfam" id="PF01180"/>
    </source>
</evidence>
<proteinExistence type="inferred from homology"/>
<dbReference type="PIRSF" id="PIRSF000164">
    <property type="entry name" value="DHO_oxidase"/>
    <property type="match status" value="1"/>
</dbReference>
<organism evidence="13">
    <name type="scientific">Buchnera aphidicola</name>
    <name type="common">Aphis aurantii</name>
    <dbReference type="NCBI Taxonomy" id="1470492"/>
    <lineage>
        <taxon>Bacteria</taxon>
        <taxon>Pseudomonadati</taxon>
        <taxon>Pseudomonadota</taxon>
        <taxon>Gammaproteobacteria</taxon>
        <taxon>Enterobacterales</taxon>
        <taxon>Erwiniaceae</taxon>
        <taxon>Buchnera</taxon>
    </lineage>
</organism>
<dbReference type="Gene3D" id="3.20.20.70">
    <property type="entry name" value="Aldolase class I"/>
    <property type="match status" value="1"/>
</dbReference>
<evidence type="ECO:0000256" key="6">
    <source>
        <dbReference type="ARBA" id="ARBA00022643"/>
    </source>
</evidence>
<feature type="binding site" evidence="11">
    <location>
        <begin position="111"/>
        <end position="115"/>
    </location>
    <ligand>
        <name>substrate</name>
    </ligand>
</feature>
<dbReference type="NCBIfam" id="TIGR01036">
    <property type="entry name" value="pyrD_sub2"/>
    <property type="match status" value="1"/>
</dbReference>
<feature type="binding site" evidence="11">
    <location>
        <begin position="318"/>
        <end position="319"/>
    </location>
    <ligand>
        <name>FMN</name>
        <dbReference type="ChEBI" id="CHEBI:58210"/>
    </ligand>
</feature>
<evidence type="ECO:0000256" key="10">
    <source>
        <dbReference type="ARBA" id="ARBA00048639"/>
    </source>
</evidence>
<keyword evidence="7 11" id="KW-0665">Pyrimidine biosynthesis</keyword>
<dbReference type="PANTHER" id="PTHR48109:SF4">
    <property type="entry name" value="DIHYDROOROTATE DEHYDROGENASE (QUINONE), MITOCHONDRIAL"/>
    <property type="match status" value="1"/>
</dbReference>
<keyword evidence="6 11" id="KW-0288">FMN</keyword>
<dbReference type="EC" id="1.3.5.2" evidence="11"/>
<feature type="domain" description="Dihydroorotate dehydrogenase catalytic" evidence="12">
    <location>
        <begin position="47"/>
        <end position="336"/>
    </location>
</feature>
<feature type="binding site" evidence="11">
    <location>
        <position position="139"/>
    </location>
    <ligand>
        <name>FMN</name>
        <dbReference type="ChEBI" id="CHEBI:58210"/>
    </ligand>
</feature>
<keyword evidence="8 11" id="KW-0560">Oxidoreductase</keyword>
<protein>
    <recommendedName>
        <fullName evidence="11">Dihydroorotate dehydrogenase (quinone)</fullName>
        <ecNumber evidence="11">1.3.5.2</ecNumber>
    </recommendedName>
    <alternativeName>
        <fullName evidence="11">DHOdehase</fullName>
        <shortName evidence="11">DHOD</shortName>
        <shortName evidence="11">DHODase</shortName>
    </alternativeName>
    <alternativeName>
        <fullName evidence="11">Dihydroorotate oxidase</fullName>
    </alternativeName>
</protein>
<evidence type="ECO:0000256" key="5">
    <source>
        <dbReference type="ARBA" id="ARBA00022630"/>
    </source>
</evidence>
<dbReference type="PANTHER" id="PTHR48109">
    <property type="entry name" value="DIHYDROOROTATE DEHYDROGENASE (QUINONE), MITOCHONDRIAL-RELATED"/>
    <property type="match status" value="1"/>
</dbReference>
<dbReference type="EMBL" id="CP135018">
    <property type="protein sequence ID" value="XAJ80674.1"/>
    <property type="molecule type" value="Genomic_DNA"/>
</dbReference>
<name>A0AAU6W4V6_9GAMM</name>
<dbReference type="InterPro" id="IPR005720">
    <property type="entry name" value="Dihydroorotate_DH_cat"/>
</dbReference>
<evidence type="ECO:0000256" key="2">
    <source>
        <dbReference type="ARBA" id="ARBA00004370"/>
    </source>
</evidence>
<dbReference type="NCBIfam" id="NF003646">
    <property type="entry name" value="PRK05286.1-4"/>
    <property type="match status" value="1"/>
</dbReference>
<dbReference type="InterPro" id="IPR001295">
    <property type="entry name" value="Dihydroorotate_DH_CS"/>
</dbReference>
<dbReference type="GO" id="GO:0005737">
    <property type="term" value="C:cytoplasm"/>
    <property type="evidence" value="ECO:0007669"/>
    <property type="project" value="InterPro"/>
</dbReference>
<dbReference type="InterPro" id="IPR005719">
    <property type="entry name" value="Dihydroorotate_DH_2"/>
</dbReference>
<feature type="binding site" evidence="11">
    <location>
        <position position="217"/>
    </location>
    <ligand>
        <name>FMN</name>
        <dbReference type="ChEBI" id="CHEBI:58210"/>
    </ligand>
</feature>
<evidence type="ECO:0000256" key="11">
    <source>
        <dbReference type="HAMAP-Rule" id="MF_00225"/>
    </source>
</evidence>
<evidence type="ECO:0000256" key="8">
    <source>
        <dbReference type="ARBA" id="ARBA00023002"/>
    </source>
</evidence>
<evidence type="ECO:0000256" key="3">
    <source>
        <dbReference type="ARBA" id="ARBA00005161"/>
    </source>
</evidence>
<dbReference type="PROSITE" id="PS00911">
    <property type="entry name" value="DHODEHASE_1"/>
    <property type="match status" value="1"/>
</dbReference>
<dbReference type="GO" id="GO:0044205">
    <property type="term" value="P:'de novo' UMP biosynthetic process"/>
    <property type="evidence" value="ECO:0007669"/>
    <property type="project" value="UniProtKB-UniRule"/>
</dbReference>
<keyword evidence="5 11" id="KW-0285">Flavoprotein</keyword>
<feature type="binding site" evidence="11">
    <location>
        <position position="86"/>
    </location>
    <ligand>
        <name>FMN</name>
        <dbReference type="ChEBI" id="CHEBI:58210"/>
    </ligand>
</feature>
<sequence length="336" mass="38068">MFYYLIRKLLFLMDPEKSHIFTLKCLNSKHMQIFINLFLKPIPSIPVKCMGLVFPNKVGLAAGMDKNGEYINFFNKLGFGFIELGTVTPLPQVGNLKPRIFRIPSKEAIINKMGFNNLGIENLICNIKKSKFKGIIGVNIGKNTQTPIENSINDYLICIEKIYCYTDYIAINISSPNTKNLRNLQYGILFNNLLENIKIKQKEMHQKYSKYVPIAIKISPDLSKNEIIDISNQLIKFKIDAVIATNTTLDHSKIYKMQENRITGGLSGFPLQSKSNTVISILYKQLKKKVPIIGVGGINSLNAAKEKIQLGAKLIQIYSGLVYHGPKFIRHLIKKL</sequence>
<evidence type="ECO:0000256" key="7">
    <source>
        <dbReference type="ARBA" id="ARBA00022975"/>
    </source>
</evidence>
<dbReference type="GO" id="GO:0006207">
    <property type="term" value="P:'de novo' pyrimidine nucleobase biosynthetic process"/>
    <property type="evidence" value="ECO:0007669"/>
    <property type="project" value="UniProtKB-UniRule"/>
</dbReference>